<dbReference type="PANTHER" id="PTHR33121">
    <property type="entry name" value="CYCLIC DI-GMP PHOSPHODIESTERASE PDEF"/>
    <property type="match status" value="1"/>
</dbReference>
<dbReference type="SUPFAM" id="SSF141868">
    <property type="entry name" value="EAL domain-like"/>
    <property type="match status" value="1"/>
</dbReference>
<evidence type="ECO:0000259" key="1">
    <source>
        <dbReference type="PROSITE" id="PS50883"/>
    </source>
</evidence>
<proteinExistence type="predicted"/>
<dbReference type="PANTHER" id="PTHR33121:SF70">
    <property type="entry name" value="SIGNALING PROTEIN YKOW"/>
    <property type="match status" value="1"/>
</dbReference>
<accession>A0A2S4JP71</accession>
<gene>
    <name evidence="2" type="ORF">AU468_08445</name>
</gene>
<comment type="caution">
    <text evidence="2">The sequence shown here is derived from an EMBL/GenBank/DDBJ whole genome shotgun (WGS) entry which is preliminary data.</text>
</comment>
<dbReference type="PROSITE" id="PS50883">
    <property type="entry name" value="EAL"/>
    <property type="match status" value="1"/>
</dbReference>
<evidence type="ECO:0000313" key="2">
    <source>
        <dbReference type="EMBL" id="POR01337.1"/>
    </source>
</evidence>
<dbReference type="GO" id="GO:0071111">
    <property type="term" value="F:cyclic-guanylate-specific phosphodiesterase activity"/>
    <property type="evidence" value="ECO:0007669"/>
    <property type="project" value="InterPro"/>
</dbReference>
<dbReference type="SUPFAM" id="SSF103190">
    <property type="entry name" value="Sensory domain-like"/>
    <property type="match status" value="1"/>
</dbReference>
<dbReference type="Pfam" id="PF00563">
    <property type="entry name" value="EAL"/>
    <property type="match status" value="1"/>
</dbReference>
<organism evidence="2 3">
    <name type="scientific">Alkalispirochaeta sphaeroplastigenens</name>
    <dbReference type="NCBI Taxonomy" id="1187066"/>
    <lineage>
        <taxon>Bacteria</taxon>
        <taxon>Pseudomonadati</taxon>
        <taxon>Spirochaetota</taxon>
        <taxon>Spirochaetia</taxon>
        <taxon>Spirochaetales</taxon>
        <taxon>Spirochaetaceae</taxon>
        <taxon>Alkalispirochaeta</taxon>
    </lineage>
</organism>
<dbReference type="CDD" id="cd01948">
    <property type="entry name" value="EAL"/>
    <property type="match status" value="1"/>
</dbReference>
<evidence type="ECO:0000313" key="3">
    <source>
        <dbReference type="Proteomes" id="UP000237350"/>
    </source>
</evidence>
<sequence>MFCLEDLLESLQVDRLSSYFQPVVNLQTGQIVGCEALLRPVTRDGALLAPGIVFERARRMECLLELESAANQISIDSFVEETPRAGQPLLLFLNFSAHLLNGGDLDPEALLSIVRRAGLDPRNVALDIVESSVHTPRELLEFVTRTRQEGFLITLDDFGTKNSNLERVALVRPQIIKIDRSIVQGVHQDTLKQALLRSVVYLAQAMGALSLAEGIETLQDLAVCSREGVQLAQGFLLGRPRPGIASMITLGAEKIPPLMANLQEMIAVDLRRARQADLAISGEISRLLEELEKISPDQMESCLEEWVLTRETIDTICITTDEGIQITRMVVPEGGGEVDPCGPGDDPLFCLAGKGADHSYRDAVFGLHALDQDRYVTPPRISLTTGNLCRTITQKFRSARGEYCLLCVDLRCS</sequence>
<name>A0A2S4JP71_9SPIO</name>
<dbReference type="InterPro" id="IPR050706">
    <property type="entry name" value="Cyclic-di-GMP_PDE-like"/>
</dbReference>
<dbReference type="InterPro" id="IPR001633">
    <property type="entry name" value="EAL_dom"/>
</dbReference>
<dbReference type="Proteomes" id="UP000237350">
    <property type="component" value="Unassembled WGS sequence"/>
</dbReference>
<feature type="domain" description="EAL" evidence="1">
    <location>
        <begin position="1"/>
        <end position="254"/>
    </location>
</feature>
<dbReference type="AlphaFoldDB" id="A0A2S4JP71"/>
<dbReference type="Gene3D" id="3.20.20.450">
    <property type="entry name" value="EAL domain"/>
    <property type="match status" value="1"/>
</dbReference>
<keyword evidence="3" id="KW-1185">Reference proteome</keyword>
<dbReference type="InterPro" id="IPR035919">
    <property type="entry name" value="EAL_sf"/>
</dbReference>
<dbReference type="InterPro" id="IPR029151">
    <property type="entry name" value="Sensor-like_sf"/>
</dbReference>
<protein>
    <recommendedName>
        <fullName evidence="1">EAL domain-containing protein</fullName>
    </recommendedName>
</protein>
<dbReference type="RefSeq" id="WP_103680335.1">
    <property type="nucleotide sequence ID" value="NZ_LPWH01000067.1"/>
</dbReference>
<dbReference type="EMBL" id="LPWH01000067">
    <property type="protein sequence ID" value="POR01337.1"/>
    <property type="molecule type" value="Genomic_DNA"/>
</dbReference>
<dbReference type="SMART" id="SM00052">
    <property type="entry name" value="EAL"/>
    <property type="match status" value="1"/>
</dbReference>
<reference evidence="3" key="1">
    <citation type="submission" date="2015-12" db="EMBL/GenBank/DDBJ databases">
        <authorList>
            <person name="Lodha T.D."/>
            <person name="Chintalapati S."/>
            <person name="Chintalapati V.R."/>
            <person name="Sravanthi T."/>
        </authorList>
    </citation>
    <scope>NUCLEOTIDE SEQUENCE [LARGE SCALE GENOMIC DNA]</scope>
    <source>
        <strain evidence="3">JC133</strain>
    </source>
</reference>